<evidence type="ECO:0000313" key="1">
    <source>
        <dbReference type="EMBL" id="KAK9797813.1"/>
    </source>
</evidence>
<dbReference type="AlphaFoldDB" id="A0AAW1NXR4"/>
<protein>
    <submittedName>
        <fullName evidence="1">Uncharacterized protein</fullName>
    </submittedName>
</protein>
<dbReference type="Proteomes" id="UP001465755">
    <property type="component" value="Unassembled WGS sequence"/>
</dbReference>
<dbReference type="EMBL" id="JALJOQ010000104">
    <property type="protein sequence ID" value="KAK9797813.1"/>
    <property type="molecule type" value="Genomic_DNA"/>
</dbReference>
<gene>
    <name evidence="1" type="ORF">WJX73_010744</name>
</gene>
<reference evidence="1 2" key="1">
    <citation type="journal article" date="2024" name="Nat. Commun.">
        <title>Phylogenomics reveals the evolutionary origins of lichenization in chlorophyte algae.</title>
        <authorList>
            <person name="Puginier C."/>
            <person name="Libourel C."/>
            <person name="Otte J."/>
            <person name="Skaloud P."/>
            <person name="Haon M."/>
            <person name="Grisel S."/>
            <person name="Petersen M."/>
            <person name="Berrin J.G."/>
            <person name="Delaux P.M."/>
            <person name="Dal Grande F."/>
            <person name="Keller J."/>
        </authorList>
    </citation>
    <scope>NUCLEOTIDE SEQUENCE [LARGE SCALE GENOMIC DNA]</scope>
    <source>
        <strain evidence="1 2">SAG 2036</strain>
    </source>
</reference>
<accession>A0AAW1NXR4</accession>
<sequence length="307" mass="34053">MDGPVPGFANYRLFWVQHAEGFYNLAVMGVDARGTRHFTYASHPEFTSKYSLAALRGTNRSDVILWLEAIGAGKPMEDTSIIKVSLPDYTSKDLQHLSNAVMEEIGQTADQRQCKRFYLREEGSREEHLAVEGIDSPRGDRKYTYKLTPYFKAPSGRGSFTNTHAVKEWLTKMVADPDANPDPVPRQAPVQRALLTPAADEPFVQPRPSHPAADLAVAIANPEGMHQLDPLLEALEVHTMPGRNAVWTAKLSQEVKEVYAERPDLLKWIDMGADQQTIDLLRSQGMALLGEPAISLRRLSSVASAMG</sequence>
<organism evidence="1 2">
    <name type="scientific">Symbiochloris irregularis</name>
    <dbReference type="NCBI Taxonomy" id="706552"/>
    <lineage>
        <taxon>Eukaryota</taxon>
        <taxon>Viridiplantae</taxon>
        <taxon>Chlorophyta</taxon>
        <taxon>core chlorophytes</taxon>
        <taxon>Trebouxiophyceae</taxon>
        <taxon>Trebouxiales</taxon>
        <taxon>Trebouxiaceae</taxon>
        <taxon>Symbiochloris</taxon>
    </lineage>
</organism>
<proteinExistence type="predicted"/>
<comment type="caution">
    <text evidence="1">The sequence shown here is derived from an EMBL/GenBank/DDBJ whole genome shotgun (WGS) entry which is preliminary data.</text>
</comment>
<keyword evidence="2" id="KW-1185">Reference proteome</keyword>
<name>A0AAW1NXR4_9CHLO</name>
<evidence type="ECO:0000313" key="2">
    <source>
        <dbReference type="Proteomes" id="UP001465755"/>
    </source>
</evidence>